<evidence type="ECO:0000256" key="1">
    <source>
        <dbReference type="SAM" id="MobiDB-lite"/>
    </source>
</evidence>
<name>A0A0A9B9Y0_ARUDO</name>
<dbReference type="EMBL" id="GBRH01238902">
    <property type="protein sequence ID" value="JAD58993.1"/>
    <property type="molecule type" value="Transcribed_RNA"/>
</dbReference>
<sequence length="35" mass="3732">MAAGSCLPPPRFIRGRSAASSSRARRASHHQVLPC</sequence>
<evidence type="ECO:0000313" key="2">
    <source>
        <dbReference type="EMBL" id="JAD58993.1"/>
    </source>
</evidence>
<organism evidence="2">
    <name type="scientific">Arundo donax</name>
    <name type="common">Giant reed</name>
    <name type="synonym">Donax arundinaceus</name>
    <dbReference type="NCBI Taxonomy" id="35708"/>
    <lineage>
        <taxon>Eukaryota</taxon>
        <taxon>Viridiplantae</taxon>
        <taxon>Streptophyta</taxon>
        <taxon>Embryophyta</taxon>
        <taxon>Tracheophyta</taxon>
        <taxon>Spermatophyta</taxon>
        <taxon>Magnoliopsida</taxon>
        <taxon>Liliopsida</taxon>
        <taxon>Poales</taxon>
        <taxon>Poaceae</taxon>
        <taxon>PACMAD clade</taxon>
        <taxon>Arundinoideae</taxon>
        <taxon>Arundineae</taxon>
        <taxon>Arundo</taxon>
    </lineage>
</organism>
<proteinExistence type="predicted"/>
<protein>
    <submittedName>
        <fullName evidence="2">Uncharacterized protein</fullName>
    </submittedName>
</protein>
<reference evidence="2" key="2">
    <citation type="journal article" date="2015" name="Data Brief">
        <title>Shoot transcriptome of the giant reed, Arundo donax.</title>
        <authorList>
            <person name="Barrero R.A."/>
            <person name="Guerrero F.D."/>
            <person name="Moolhuijzen P."/>
            <person name="Goolsby J.A."/>
            <person name="Tidwell J."/>
            <person name="Bellgard S.E."/>
            <person name="Bellgard M.I."/>
        </authorList>
    </citation>
    <scope>NUCLEOTIDE SEQUENCE</scope>
    <source>
        <tissue evidence="2">Shoot tissue taken approximately 20 cm above the soil surface</tissue>
    </source>
</reference>
<accession>A0A0A9B9Y0</accession>
<reference evidence="2" key="1">
    <citation type="submission" date="2014-09" db="EMBL/GenBank/DDBJ databases">
        <authorList>
            <person name="Magalhaes I.L.F."/>
            <person name="Oliveira U."/>
            <person name="Santos F.R."/>
            <person name="Vidigal T.H.D.A."/>
            <person name="Brescovit A.D."/>
            <person name="Santos A.J."/>
        </authorList>
    </citation>
    <scope>NUCLEOTIDE SEQUENCE</scope>
    <source>
        <tissue evidence="2">Shoot tissue taken approximately 20 cm above the soil surface</tissue>
    </source>
</reference>
<dbReference type="AlphaFoldDB" id="A0A0A9B9Y0"/>
<feature type="region of interest" description="Disordered" evidence="1">
    <location>
        <begin position="1"/>
        <end position="35"/>
    </location>
</feature>